<reference evidence="1" key="1">
    <citation type="journal article" date="2021" name="Proc. Natl. Acad. Sci. U.S.A.">
        <title>A Catalog of Tens of Thousands of Viruses from Human Metagenomes Reveals Hidden Associations with Chronic Diseases.</title>
        <authorList>
            <person name="Tisza M.J."/>
            <person name="Buck C.B."/>
        </authorList>
    </citation>
    <scope>NUCLEOTIDE SEQUENCE</scope>
    <source>
        <strain evidence="1">CtkmZ20</strain>
    </source>
</reference>
<sequence>MVSNDIELRMIATQITMKASVEAEDLCRRYSSVSRMLGNMFNDIYYILQDVRYRYKYK</sequence>
<protein>
    <submittedName>
        <fullName evidence="1">Uncharacterized protein</fullName>
    </submittedName>
</protein>
<proteinExistence type="predicted"/>
<dbReference type="EMBL" id="BK015248">
    <property type="protein sequence ID" value="DAD97845.1"/>
    <property type="molecule type" value="Genomic_DNA"/>
</dbReference>
<evidence type="ECO:0000313" key="1">
    <source>
        <dbReference type="EMBL" id="DAD97845.1"/>
    </source>
</evidence>
<organism evidence="1">
    <name type="scientific">Myoviridae sp. ctkmZ20</name>
    <dbReference type="NCBI Taxonomy" id="2825166"/>
    <lineage>
        <taxon>Viruses</taxon>
        <taxon>Duplodnaviria</taxon>
        <taxon>Heunggongvirae</taxon>
        <taxon>Uroviricota</taxon>
        <taxon>Caudoviricetes</taxon>
    </lineage>
</organism>
<accession>A0A8S5NSS4</accession>
<name>A0A8S5NSS4_9CAUD</name>